<feature type="chain" id="PRO_5011444623" description="Secreted protein" evidence="2">
    <location>
        <begin position="29"/>
        <end position="288"/>
    </location>
</feature>
<name>A0A1H1E0I5_9ACTN</name>
<evidence type="ECO:0000313" key="4">
    <source>
        <dbReference type="Proteomes" id="UP000199301"/>
    </source>
</evidence>
<evidence type="ECO:0000313" key="3">
    <source>
        <dbReference type="EMBL" id="SDQ82265.1"/>
    </source>
</evidence>
<reference evidence="4" key="1">
    <citation type="submission" date="2016-10" db="EMBL/GenBank/DDBJ databases">
        <authorList>
            <person name="Varghese N."/>
            <person name="Submissions S."/>
        </authorList>
    </citation>
    <scope>NUCLEOTIDE SEQUENCE [LARGE SCALE GENOMIC DNA]</scope>
    <source>
        <strain evidence="4">DSM 45459</strain>
    </source>
</reference>
<dbReference type="AlphaFoldDB" id="A0A1H1E0I5"/>
<dbReference type="OrthoDB" id="3670782at2"/>
<sequence length="288" mass="29411">MRPWTTRTLNAVVVAAGFAAVGAGTAAADSPEATTPDLAKPDLSQVPDEIGFTAPVDTCQKPDVPGEQKVPCADTTLHANAPNLVKEVGKEITRASHGLANEVRDEEPALESGEASRLLGQVGATTKKVDELSKTRPEVGVNVRPEDTGVLKSKSGEGELLNAEVGPRGSNHEGMSAADTAVDATVAQGYEAKPLTNPVGTVTRAVSDSPLTSSQKPVELPEVGHVVPAAKQSPAVRKLDDNPSGAVRDAVTGLVKNPSETLSAGEGTSLGGRTLPVGDVLRSAGALS</sequence>
<evidence type="ECO:0000256" key="2">
    <source>
        <dbReference type="SAM" id="SignalP"/>
    </source>
</evidence>
<dbReference type="Proteomes" id="UP000199301">
    <property type="component" value="Unassembled WGS sequence"/>
</dbReference>
<evidence type="ECO:0008006" key="5">
    <source>
        <dbReference type="Google" id="ProtNLM"/>
    </source>
</evidence>
<feature type="region of interest" description="Disordered" evidence="1">
    <location>
        <begin position="257"/>
        <end position="288"/>
    </location>
</feature>
<protein>
    <recommendedName>
        <fullName evidence="5">Secreted protein</fullName>
    </recommendedName>
</protein>
<gene>
    <name evidence="3" type="ORF">SAMN04489718_2320</name>
</gene>
<keyword evidence="2" id="KW-0732">Signal</keyword>
<dbReference type="RefSeq" id="WP_092523754.1">
    <property type="nucleotide sequence ID" value="NZ_FNKO01000002.1"/>
</dbReference>
<feature type="signal peptide" evidence="2">
    <location>
        <begin position="1"/>
        <end position="28"/>
    </location>
</feature>
<feature type="compositionally biased region" description="Basic and acidic residues" evidence="1">
    <location>
        <begin position="148"/>
        <end position="157"/>
    </location>
</feature>
<dbReference type="EMBL" id="FNKO01000002">
    <property type="protein sequence ID" value="SDQ82265.1"/>
    <property type="molecule type" value="Genomic_DNA"/>
</dbReference>
<organism evidence="3 4">
    <name type="scientific">Actinopolyspora saharensis</name>
    <dbReference type="NCBI Taxonomy" id="995062"/>
    <lineage>
        <taxon>Bacteria</taxon>
        <taxon>Bacillati</taxon>
        <taxon>Actinomycetota</taxon>
        <taxon>Actinomycetes</taxon>
        <taxon>Actinopolysporales</taxon>
        <taxon>Actinopolysporaceae</taxon>
        <taxon>Actinopolyspora</taxon>
    </lineage>
</organism>
<accession>A0A1H1E0I5</accession>
<proteinExistence type="predicted"/>
<evidence type="ECO:0000256" key="1">
    <source>
        <dbReference type="SAM" id="MobiDB-lite"/>
    </source>
</evidence>
<keyword evidence="4" id="KW-1185">Reference proteome</keyword>
<feature type="region of interest" description="Disordered" evidence="1">
    <location>
        <begin position="148"/>
        <end position="176"/>
    </location>
</feature>